<evidence type="ECO:0000256" key="10">
    <source>
        <dbReference type="ARBA" id="ARBA00031323"/>
    </source>
</evidence>
<dbReference type="InterPro" id="IPR000682">
    <property type="entry name" value="PCMT"/>
</dbReference>
<dbReference type="PANTHER" id="PTHR11579">
    <property type="entry name" value="PROTEIN-L-ISOASPARTATE O-METHYLTRANSFERASE"/>
    <property type="match status" value="1"/>
</dbReference>
<keyword evidence="8" id="KW-0949">S-adenosyl-L-methionine</keyword>
<dbReference type="PANTHER" id="PTHR11579:SF0">
    <property type="entry name" value="PROTEIN-L-ISOASPARTATE(D-ASPARTATE) O-METHYLTRANSFERASE"/>
    <property type="match status" value="1"/>
</dbReference>
<dbReference type="SUPFAM" id="SSF53335">
    <property type="entry name" value="S-adenosyl-L-methionine-dependent methyltransferases"/>
    <property type="match status" value="1"/>
</dbReference>
<evidence type="ECO:0000256" key="1">
    <source>
        <dbReference type="ARBA" id="ARBA00004496"/>
    </source>
</evidence>
<evidence type="ECO:0000256" key="2">
    <source>
        <dbReference type="ARBA" id="ARBA00005369"/>
    </source>
</evidence>
<evidence type="ECO:0000313" key="13">
    <source>
        <dbReference type="Proteomes" id="UP001596337"/>
    </source>
</evidence>
<dbReference type="EC" id="2.1.1.77" evidence="3"/>
<evidence type="ECO:0000256" key="6">
    <source>
        <dbReference type="ARBA" id="ARBA00022603"/>
    </source>
</evidence>
<comment type="subcellular location">
    <subcellularLocation>
        <location evidence="1">Cytoplasm</location>
    </subcellularLocation>
</comment>
<accession>A0ABW2C562</accession>
<sequence length="348" mass="36982">MATEDGTGVVVRYPRTAAHTTSTTGTGADARPNARYEAAFAAVDRAGFATKSRQPPSATTVNQMLRLLGARPGDRVLEVGTGSGYTAAVLSELVGRTGDVVTTEADVDVASQARERLIASGREARYGNGLINVTVLRREPSDVPEPPQLWDRVLLSTPVPLGRVPYTAVTGTRPGGVLVARLSTEFTTGPLVRFDIGSDGVAAGTADSASMERITPLPTVPARSRTPRSDVDVSHTTIDVADLLRHPAWRCAVAIAVPSCRYQDAIIAEDHAGLTRAGVELSDPMTSSWAHIEHGASGDHITVRQTGPRLLADEVLAAVRWYADRGAPPLESWRWEVGPGRQCVTIPK</sequence>
<evidence type="ECO:0000256" key="8">
    <source>
        <dbReference type="ARBA" id="ARBA00022691"/>
    </source>
</evidence>
<name>A0ABW2C562_9PSEU</name>
<dbReference type="Proteomes" id="UP001596337">
    <property type="component" value="Unassembled WGS sequence"/>
</dbReference>
<comment type="similarity">
    <text evidence="2">Belongs to the methyltransferase superfamily. L-isoaspartyl/D-aspartyl protein methyltransferase family.</text>
</comment>
<keyword evidence="6" id="KW-0489">Methyltransferase</keyword>
<dbReference type="RefSeq" id="WP_345404002.1">
    <property type="nucleotide sequence ID" value="NZ_BAABLA010000116.1"/>
</dbReference>
<keyword evidence="7" id="KW-0808">Transferase</keyword>
<reference evidence="13" key="1">
    <citation type="journal article" date="2019" name="Int. J. Syst. Evol. Microbiol.">
        <title>The Global Catalogue of Microorganisms (GCM) 10K type strain sequencing project: providing services to taxonomists for standard genome sequencing and annotation.</title>
        <authorList>
            <consortium name="The Broad Institute Genomics Platform"/>
            <consortium name="The Broad Institute Genome Sequencing Center for Infectious Disease"/>
            <person name="Wu L."/>
            <person name="Ma J."/>
        </authorList>
    </citation>
    <scope>NUCLEOTIDE SEQUENCE [LARGE SCALE GENOMIC DNA]</scope>
    <source>
        <strain evidence="13">KCTC 32255</strain>
    </source>
</reference>
<protein>
    <recommendedName>
        <fullName evidence="4">Protein-L-isoaspartate O-methyltransferase</fullName>
        <ecNumber evidence="3">2.1.1.77</ecNumber>
    </recommendedName>
    <alternativeName>
        <fullName evidence="11">L-isoaspartyl protein carboxyl methyltransferase</fullName>
    </alternativeName>
    <alternativeName>
        <fullName evidence="9">Protein L-isoaspartyl methyltransferase</fullName>
    </alternativeName>
    <alternativeName>
        <fullName evidence="10">Protein-beta-aspartate methyltransferase</fullName>
    </alternativeName>
</protein>
<dbReference type="Pfam" id="PF01135">
    <property type="entry name" value="PCMT"/>
    <property type="match status" value="1"/>
</dbReference>
<dbReference type="Gene3D" id="3.40.50.150">
    <property type="entry name" value="Vaccinia Virus protein VP39"/>
    <property type="match status" value="1"/>
</dbReference>
<evidence type="ECO:0000256" key="7">
    <source>
        <dbReference type="ARBA" id="ARBA00022679"/>
    </source>
</evidence>
<dbReference type="EMBL" id="JBHSXX010000001">
    <property type="protein sequence ID" value="MFC6869914.1"/>
    <property type="molecule type" value="Genomic_DNA"/>
</dbReference>
<proteinExistence type="inferred from homology"/>
<evidence type="ECO:0000256" key="3">
    <source>
        <dbReference type="ARBA" id="ARBA00011890"/>
    </source>
</evidence>
<dbReference type="InterPro" id="IPR029063">
    <property type="entry name" value="SAM-dependent_MTases_sf"/>
</dbReference>
<comment type="caution">
    <text evidence="12">The sequence shown here is derived from an EMBL/GenBank/DDBJ whole genome shotgun (WGS) entry which is preliminary data.</text>
</comment>
<organism evidence="12 13">
    <name type="scientific">Haloechinothrix salitolerans</name>
    <dbReference type="NCBI Taxonomy" id="926830"/>
    <lineage>
        <taxon>Bacteria</taxon>
        <taxon>Bacillati</taxon>
        <taxon>Actinomycetota</taxon>
        <taxon>Actinomycetes</taxon>
        <taxon>Pseudonocardiales</taxon>
        <taxon>Pseudonocardiaceae</taxon>
        <taxon>Haloechinothrix</taxon>
    </lineage>
</organism>
<keyword evidence="5" id="KW-0963">Cytoplasm</keyword>
<gene>
    <name evidence="12" type="ORF">ACFQGD_22485</name>
</gene>
<evidence type="ECO:0000256" key="9">
    <source>
        <dbReference type="ARBA" id="ARBA00030757"/>
    </source>
</evidence>
<evidence type="ECO:0000313" key="12">
    <source>
        <dbReference type="EMBL" id="MFC6869914.1"/>
    </source>
</evidence>
<dbReference type="CDD" id="cd02440">
    <property type="entry name" value="AdoMet_MTases"/>
    <property type="match status" value="1"/>
</dbReference>
<evidence type="ECO:0000256" key="5">
    <source>
        <dbReference type="ARBA" id="ARBA00022490"/>
    </source>
</evidence>
<keyword evidence="13" id="KW-1185">Reference proteome</keyword>
<evidence type="ECO:0000256" key="11">
    <source>
        <dbReference type="ARBA" id="ARBA00031350"/>
    </source>
</evidence>
<evidence type="ECO:0000256" key="4">
    <source>
        <dbReference type="ARBA" id="ARBA00013346"/>
    </source>
</evidence>